<proteinExistence type="predicted"/>
<gene>
    <name evidence="1" type="ORF">M8C21_030869</name>
</gene>
<dbReference type="AlphaFoldDB" id="A0AAD5G6I5"/>
<organism evidence="1 2">
    <name type="scientific">Ambrosia artemisiifolia</name>
    <name type="common">Common ragweed</name>
    <dbReference type="NCBI Taxonomy" id="4212"/>
    <lineage>
        <taxon>Eukaryota</taxon>
        <taxon>Viridiplantae</taxon>
        <taxon>Streptophyta</taxon>
        <taxon>Embryophyta</taxon>
        <taxon>Tracheophyta</taxon>
        <taxon>Spermatophyta</taxon>
        <taxon>Magnoliopsida</taxon>
        <taxon>eudicotyledons</taxon>
        <taxon>Gunneridae</taxon>
        <taxon>Pentapetalae</taxon>
        <taxon>asterids</taxon>
        <taxon>campanulids</taxon>
        <taxon>Asterales</taxon>
        <taxon>Asteraceae</taxon>
        <taxon>Asteroideae</taxon>
        <taxon>Heliantheae alliance</taxon>
        <taxon>Heliantheae</taxon>
        <taxon>Ambrosia</taxon>
    </lineage>
</organism>
<evidence type="ECO:0000313" key="1">
    <source>
        <dbReference type="EMBL" id="KAI7730795.1"/>
    </source>
</evidence>
<comment type="caution">
    <text evidence="1">The sequence shown here is derived from an EMBL/GenBank/DDBJ whole genome shotgun (WGS) entry which is preliminary data.</text>
</comment>
<dbReference type="EMBL" id="JAMZMK010010627">
    <property type="protein sequence ID" value="KAI7730795.1"/>
    <property type="molecule type" value="Genomic_DNA"/>
</dbReference>
<protein>
    <submittedName>
        <fullName evidence="1">Uncharacterized protein</fullName>
    </submittedName>
</protein>
<dbReference type="Proteomes" id="UP001206925">
    <property type="component" value="Unassembled WGS sequence"/>
</dbReference>
<evidence type="ECO:0000313" key="2">
    <source>
        <dbReference type="Proteomes" id="UP001206925"/>
    </source>
</evidence>
<sequence length="19" mass="2180">MIQKLPHLITIQISVSKDD</sequence>
<keyword evidence="2" id="KW-1185">Reference proteome</keyword>
<accession>A0AAD5G6I5</accession>
<reference evidence="1" key="1">
    <citation type="submission" date="2022-06" db="EMBL/GenBank/DDBJ databases">
        <title>Uncovering the hologenomic basis of an extraordinary plant invasion.</title>
        <authorList>
            <person name="Bieker V.C."/>
            <person name="Martin M.D."/>
            <person name="Gilbert T."/>
            <person name="Hodgins K."/>
            <person name="Battlay P."/>
            <person name="Petersen B."/>
            <person name="Wilson J."/>
        </authorList>
    </citation>
    <scope>NUCLEOTIDE SEQUENCE</scope>
    <source>
        <strain evidence="1">AA19_3_7</strain>
        <tissue evidence="1">Leaf</tissue>
    </source>
</reference>
<name>A0AAD5G6I5_AMBAR</name>